<gene>
    <name evidence="5" type="ORF">EV186_1021205</name>
</gene>
<protein>
    <submittedName>
        <fullName evidence="5">ArsR family transcriptional regulator</fullName>
    </submittedName>
</protein>
<dbReference type="GO" id="GO:0003677">
    <property type="term" value="F:DNA binding"/>
    <property type="evidence" value="ECO:0007669"/>
    <property type="project" value="UniProtKB-KW"/>
</dbReference>
<dbReference type="Pfam" id="PF01022">
    <property type="entry name" value="HTH_5"/>
    <property type="match status" value="1"/>
</dbReference>
<dbReference type="SMART" id="SM00418">
    <property type="entry name" value="HTH_ARSR"/>
    <property type="match status" value="1"/>
</dbReference>
<organism evidence="5 6">
    <name type="scientific">Labedaea rhizosphaerae</name>
    <dbReference type="NCBI Taxonomy" id="598644"/>
    <lineage>
        <taxon>Bacteria</taxon>
        <taxon>Bacillati</taxon>
        <taxon>Actinomycetota</taxon>
        <taxon>Actinomycetes</taxon>
        <taxon>Pseudonocardiales</taxon>
        <taxon>Pseudonocardiaceae</taxon>
        <taxon>Labedaea</taxon>
    </lineage>
</organism>
<dbReference type="InterPro" id="IPR001845">
    <property type="entry name" value="HTH_ArsR_DNA-bd_dom"/>
</dbReference>
<dbReference type="PANTHER" id="PTHR33154:SF33">
    <property type="entry name" value="TRANSCRIPTIONAL REPRESSOR SDPR"/>
    <property type="match status" value="1"/>
</dbReference>
<dbReference type="InterPro" id="IPR036390">
    <property type="entry name" value="WH_DNA-bd_sf"/>
</dbReference>
<evidence type="ECO:0000256" key="1">
    <source>
        <dbReference type="ARBA" id="ARBA00023015"/>
    </source>
</evidence>
<sequence length="105" mass="11551">MLDALGDQSRRAILEHLVRGPKPVGELAKVLPISRPAVSQHLKVLKDAQLVSAETIGTRHLYRVNRAGLDALRDYLDRFWRTALANFAAIAEAEAAAQKGAKRAR</sequence>
<evidence type="ECO:0000256" key="3">
    <source>
        <dbReference type="ARBA" id="ARBA00023163"/>
    </source>
</evidence>
<comment type="caution">
    <text evidence="5">The sequence shown here is derived from an EMBL/GenBank/DDBJ whole genome shotgun (WGS) entry which is preliminary data.</text>
</comment>
<evidence type="ECO:0000259" key="4">
    <source>
        <dbReference type="PROSITE" id="PS50987"/>
    </source>
</evidence>
<dbReference type="PROSITE" id="PS50987">
    <property type="entry name" value="HTH_ARSR_2"/>
    <property type="match status" value="1"/>
</dbReference>
<evidence type="ECO:0000313" key="6">
    <source>
        <dbReference type="Proteomes" id="UP000295444"/>
    </source>
</evidence>
<dbReference type="InterPro" id="IPR011991">
    <property type="entry name" value="ArsR-like_HTH"/>
</dbReference>
<dbReference type="Proteomes" id="UP000295444">
    <property type="component" value="Unassembled WGS sequence"/>
</dbReference>
<dbReference type="InterPro" id="IPR036388">
    <property type="entry name" value="WH-like_DNA-bd_sf"/>
</dbReference>
<dbReference type="CDD" id="cd00090">
    <property type="entry name" value="HTH_ARSR"/>
    <property type="match status" value="1"/>
</dbReference>
<keyword evidence="3" id="KW-0804">Transcription</keyword>
<dbReference type="AlphaFoldDB" id="A0A4R6SI74"/>
<accession>A0A4R6SI74</accession>
<name>A0A4R6SI74_LABRH</name>
<dbReference type="PANTHER" id="PTHR33154">
    <property type="entry name" value="TRANSCRIPTIONAL REGULATOR, ARSR FAMILY"/>
    <property type="match status" value="1"/>
</dbReference>
<evidence type="ECO:0000256" key="2">
    <source>
        <dbReference type="ARBA" id="ARBA00023125"/>
    </source>
</evidence>
<proteinExistence type="predicted"/>
<evidence type="ECO:0000313" key="5">
    <source>
        <dbReference type="EMBL" id="TDQ01337.1"/>
    </source>
</evidence>
<dbReference type="NCBIfam" id="NF033788">
    <property type="entry name" value="HTH_metalloreg"/>
    <property type="match status" value="1"/>
</dbReference>
<dbReference type="Gene3D" id="1.10.10.10">
    <property type="entry name" value="Winged helix-like DNA-binding domain superfamily/Winged helix DNA-binding domain"/>
    <property type="match status" value="1"/>
</dbReference>
<dbReference type="GO" id="GO:0003700">
    <property type="term" value="F:DNA-binding transcription factor activity"/>
    <property type="evidence" value="ECO:0007669"/>
    <property type="project" value="InterPro"/>
</dbReference>
<dbReference type="SUPFAM" id="SSF46785">
    <property type="entry name" value="Winged helix' DNA-binding domain"/>
    <property type="match status" value="1"/>
</dbReference>
<dbReference type="PRINTS" id="PR00778">
    <property type="entry name" value="HTHARSR"/>
</dbReference>
<dbReference type="InterPro" id="IPR051081">
    <property type="entry name" value="HTH_MetalResp_TranReg"/>
</dbReference>
<keyword evidence="2" id="KW-0238">DNA-binding</keyword>
<dbReference type="EMBL" id="SNXZ01000002">
    <property type="protein sequence ID" value="TDQ01337.1"/>
    <property type="molecule type" value="Genomic_DNA"/>
</dbReference>
<keyword evidence="6" id="KW-1185">Reference proteome</keyword>
<keyword evidence="1" id="KW-0805">Transcription regulation</keyword>
<feature type="domain" description="HTH arsR-type" evidence="4">
    <location>
        <begin position="1"/>
        <end position="84"/>
    </location>
</feature>
<reference evidence="5 6" key="1">
    <citation type="submission" date="2019-03" db="EMBL/GenBank/DDBJ databases">
        <title>Genomic Encyclopedia of Type Strains, Phase IV (KMG-IV): sequencing the most valuable type-strain genomes for metagenomic binning, comparative biology and taxonomic classification.</title>
        <authorList>
            <person name="Goeker M."/>
        </authorList>
    </citation>
    <scope>NUCLEOTIDE SEQUENCE [LARGE SCALE GENOMIC DNA]</scope>
    <source>
        <strain evidence="5 6">DSM 45361</strain>
    </source>
</reference>